<evidence type="ECO:0000313" key="3">
    <source>
        <dbReference type="EMBL" id="TQF05930.1"/>
    </source>
</evidence>
<dbReference type="SMART" id="SM00108">
    <property type="entry name" value="B_lectin"/>
    <property type="match status" value="2"/>
</dbReference>
<comment type="caution">
    <text evidence="3">The sequence shown here is derived from an EMBL/GenBank/DDBJ whole genome shotgun (WGS) entry which is preliminary data.</text>
</comment>
<evidence type="ECO:0000313" key="4">
    <source>
        <dbReference type="Proteomes" id="UP000319103"/>
    </source>
</evidence>
<gene>
    <name evidence="3" type="ORF">E6W39_31505</name>
</gene>
<evidence type="ECO:0000256" key="1">
    <source>
        <dbReference type="SAM" id="MobiDB-lite"/>
    </source>
</evidence>
<accession>A0A540WA86</accession>
<dbReference type="Gene3D" id="2.90.10.30">
    <property type="match status" value="2"/>
</dbReference>
<proteinExistence type="predicted"/>
<keyword evidence="4" id="KW-1185">Reference proteome</keyword>
<feature type="domain" description="Bulb-type lectin" evidence="2">
    <location>
        <begin position="168"/>
        <end position="277"/>
    </location>
</feature>
<dbReference type="OrthoDB" id="516973at2"/>
<dbReference type="InterPro" id="IPR001480">
    <property type="entry name" value="Bulb-type_lectin_dom"/>
</dbReference>
<name>A0A540WA86_9ACTN</name>
<dbReference type="AlphaFoldDB" id="A0A540WA86"/>
<organism evidence="3 4">
    <name type="scientific">Kitasatospora acidiphila</name>
    <dbReference type="NCBI Taxonomy" id="2567942"/>
    <lineage>
        <taxon>Bacteria</taxon>
        <taxon>Bacillati</taxon>
        <taxon>Actinomycetota</taxon>
        <taxon>Actinomycetes</taxon>
        <taxon>Kitasatosporales</taxon>
        <taxon>Streptomycetaceae</taxon>
        <taxon>Kitasatospora</taxon>
    </lineage>
</organism>
<feature type="region of interest" description="Disordered" evidence="1">
    <location>
        <begin position="1"/>
        <end position="21"/>
    </location>
</feature>
<reference evidence="3 4" key="1">
    <citation type="submission" date="2019-06" db="EMBL/GenBank/DDBJ databases">
        <title>Description of Kitasatospora acidophila sp. nov. isolated from pine grove soil, and reclassification of Streptomyces novaecaesareae to Kitasatospora novaeceasareae comb. nov.</title>
        <authorList>
            <person name="Kim M.J."/>
        </authorList>
    </citation>
    <scope>NUCLEOTIDE SEQUENCE [LARGE SCALE GENOMIC DNA]</scope>
    <source>
        <strain evidence="3 4">MMS16-CNU292</strain>
    </source>
</reference>
<dbReference type="Gene3D" id="2.90.10.10">
    <property type="entry name" value="Bulb-type lectin domain"/>
    <property type="match status" value="2"/>
</dbReference>
<dbReference type="Proteomes" id="UP000319103">
    <property type="component" value="Unassembled WGS sequence"/>
</dbReference>
<protein>
    <recommendedName>
        <fullName evidence="2">Bulb-type lectin domain-containing protein</fullName>
    </recommendedName>
</protein>
<evidence type="ECO:0000259" key="2">
    <source>
        <dbReference type="PROSITE" id="PS50927"/>
    </source>
</evidence>
<dbReference type="SUPFAM" id="SSF51110">
    <property type="entry name" value="alpha-D-mannose-specific plant lectins"/>
    <property type="match status" value="2"/>
</dbReference>
<feature type="domain" description="Bulb-type lectin" evidence="2">
    <location>
        <begin position="29"/>
        <end position="151"/>
    </location>
</feature>
<dbReference type="PROSITE" id="PS50927">
    <property type="entry name" value="BULB_LECTIN"/>
    <property type="match status" value="2"/>
</dbReference>
<sequence length="281" mass="29992">MAAPAPQLQKAPVTKDQVRVQAPRTAKVTGNATTNGQLTAGQQLLPGSKIVDNDATLEMQADGNLVIYLNTPSGQHFQVAWSTRTWGNTGAYLVMQADGNLVLYKQGGGPTTGGALWSSGTWGHAGALADFVTGELAVHMAGANALWATGTGYLPAKDAAGHYIDSPSDALYSNWSLIPGSWIESTNAWVLMQGDGNVVLYRKRDGKALWSSGTWNKSNVRTVMDPRGVLAVIDKNTGFPYWDTNTWNSPGASAKIQSDLNFVLYTPGGSAVWNSQTWAQY</sequence>
<dbReference type="InterPro" id="IPR036426">
    <property type="entry name" value="Bulb-type_lectin_dom_sf"/>
</dbReference>
<dbReference type="EMBL" id="VIGB01000003">
    <property type="protein sequence ID" value="TQF05930.1"/>
    <property type="molecule type" value="Genomic_DNA"/>
</dbReference>